<feature type="compositionally biased region" description="Low complexity" evidence="1">
    <location>
        <begin position="45"/>
        <end position="74"/>
    </location>
</feature>
<feature type="compositionally biased region" description="Polar residues" evidence="1">
    <location>
        <begin position="1"/>
        <end position="11"/>
    </location>
</feature>
<sequence>MNVSGIQTGLVTATARDPQTPDPARDDEVRALLADLAPMLDRAFSANATPPAPATATAAATTTSPAAATSNANAQQGGTDLENAMSATQAKDPTLFAKTMKDAQSGDGNALVEDELQAYKEGAITKQQAIEEVSGAQKLANDHGGGKINGHVKSDAQALLGGSYIKGGQTRAGHAISKFFESFNPIGAIVKGVKDKTSKPSEDVLSAAQPALSRGVQRAMADMQSADPTLAQKFQQDASKGDGNAMVDDMVSLKNEQQSGAVPNTFSDQDAQLLGSQVGALGKGKVNSAEDQKFAQAFGTDTLYRGSSAASKTWNKIEDKAGSFISRSCRPSPIPWTARSISYTAT</sequence>
<organism evidence="2 3">
    <name type="scientific">Paraburkholderia sabiae</name>
    <dbReference type="NCBI Taxonomy" id="273251"/>
    <lineage>
        <taxon>Bacteria</taxon>
        <taxon>Pseudomonadati</taxon>
        <taxon>Pseudomonadota</taxon>
        <taxon>Betaproteobacteria</taxon>
        <taxon>Burkholderiales</taxon>
        <taxon>Burkholderiaceae</taxon>
        <taxon>Paraburkholderia</taxon>
    </lineage>
</organism>
<evidence type="ECO:0000313" key="2">
    <source>
        <dbReference type="EMBL" id="MEM5287029.1"/>
    </source>
</evidence>
<keyword evidence="3" id="KW-1185">Reference proteome</keyword>
<comment type="caution">
    <text evidence="2">The sequence shown here is derived from an EMBL/GenBank/DDBJ whole genome shotgun (WGS) entry which is preliminary data.</text>
</comment>
<dbReference type="RefSeq" id="WP_201656946.1">
    <property type="nucleotide sequence ID" value="NZ_CAJHCS010000026.1"/>
</dbReference>
<evidence type="ECO:0000313" key="3">
    <source>
        <dbReference type="Proteomes" id="UP001494588"/>
    </source>
</evidence>
<gene>
    <name evidence="2" type="ORF">V4C55_15000</name>
</gene>
<name>A0ABU9QCD0_9BURK</name>
<protein>
    <submittedName>
        <fullName evidence="2">Uncharacterized protein</fullName>
    </submittedName>
</protein>
<proteinExistence type="predicted"/>
<dbReference type="EMBL" id="JAZHGC010000011">
    <property type="protein sequence ID" value="MEM5287029.1"/>
    <property type="molecule type" value="Genomic_DNA"/>
</dbReference>
<feature type="region of interest" description="Disordered" evidence="1">
    <location>
        <begin position="1"/>
        <end position="25"/>
    </location>
</feature>
<accession>A0ABU9QCD0</accession>
<feature type="region of interest" description="Disordered" evidence="1">
    <location>
        <begin position="45"/>
        <end position="78"/>
    </location>
</feature>
<evidence type="ECO:0000256" key="1">
    <source>
        <dbReference type="SAM" id="MobiDB-lite"/>
    </source>
</evidence>
<dbReference type="Proteomes" id="UP001494588">
    <property type="component" value="Unassembled WGS sequence"/>
</dbReference>
<reference evidence="2 3" key="1">
    <citation type="submission" date="2024-01" db="EMBL/GenBank/DDBJ databases">
        <title>The diversity of rhizobia nodulating Mimosa spp. in eleven states of Brazil covering several biomes is determined by host plant, location, and edaphic factors.</title>
        <authorList>
            <person name="Rouws L."/>
            <person name="Barauna A."/>
            <person name="Beukes C."/>
            <person name="De Faria S.M."/>
            <person name="Gross E."/>
            <person name="Dos Reis Junior F.B."/>
            <person name="Simon M."/>
            <person name="Maluk M."/>
            <person name="Odee D.W."/>
            <person name="Kenicer G."/>
            <person name="Young J.P.W."/>
            <person name="Reis V.M."/>
            <person name="Zilli J."/>
            <person name="James E.K."/>
        </authorList>
    </citation>
    <scope>NUCLEOTIDE SEQUENCE [LARGE SCALE GENOMIC DNA]</scope>
    <source>
        <strain evidence="2 3">JPY77</strain>
    </source>
</reference>